<feature type="compositionally biased region" description="Polar residues" evidence="1">
    <location>
        <begin position="39"/>
        <end position="55"/>
    </location>
</feature>
<gene>
    <name evidence="2" type="ORF">RDB_LOCUS4014</name>
</gene>
<feature type="compositionally biased region" description="Low complexity" evidence="1">
    <location>
        <begin position="23"/>
        <end position="33"/>
    </location>
</feature>
<evidence type="ECO:0000256" key="1">
    <source>
        <dbReference type="SAM" id="MobiDB-lite"/>
    </source>
</evidence>
<name>A0A8H3AC80_9AGAM</name>
<dbReference type="EMBL" id="CAJMXA010000061">
    <property type="protein sequence ID" value="CAE6413874.1"/>
    <property type="molecule type" value="Genomic_DNA"/>
</dbReference>
<proteinExistence type="predicted"/>
<evidence type="ECO:0000313" key="2">
    <source>
        <dbReference type="EMBL" id="CAE6413874.1"/>
    </source>
</evidence>
<dbReference type="AlphaFoldDB" id="A0A8H3AC80"/>
<evidence type="ECO:0000313" key="3">
    <source>
        <dbReference type="Proteomes" id="UP000663853"/>
    </source>
</evidence>
<reference evidence="2" key="1">
    <citation type="submission" date="2021-01" db="EMBL/GenBank/DDBJ databases">
        <authorList>
            <person name="Kaushik A."/>
        </authorList>
    </citation>
    <scope>NUCLEOTIDE SEQUENCE</scope>
    <source>
        <strain evidence="2">AG6-10EEA</strain>
    </source>
</reference>
<accession>A0A8H3AC80</accession>
<dbReference type="Proteomes" id="UP000663853">
    <property type="component" value="Unassembled WGS sequence"/>
</dbReference>
<feature type="region of interest" description="Disordered" evidence="1">
    <location>
        <begin position="1"/>
        <end position="79"/>
    </location>
</feature>
<feature type="region of interest" description="Disordered" evidence="1">
    <location>
        <begin position="215"/>
        <end position="234"/>
    </location>
</feature>
<comment type="caution">
    <text evidence="2">The sequence shown here is derived from an EMBL/GenBank/DDBJ whole genome shotgun (WGS) entry which is preliminary data.</text>
</comment>
<sequence length="234" mass="24698">MSSTGGTSKSKKGFRGLLHNPFSRSSSHLSTSSRPTARASFSSAVPNEVQPSSRGSGELGVPPSTSERPGALHSASSPGAISAVADVPANPQLDSADTPTATEPTTTIKNTVWMGLKSSLQGLRDNPGVFSHLSLAAGILLECFEGVEIAARNQEDYEDLAKELTALSGSLAELIGAPTPLTKSISNFELDIEQQANAIKDRMTRGRTGRFLAAKEDEGDIVSEPDNTNRYKER</sequence>
<protein>
    <submittedName>
        <fullName evidence="2">Uncharacterized protein</fullName>
    </submittedName>
</protein>
<organism evidence="2 3">
    <name type="scientific">Rhizoctonia solani</name>
    <dbReference type="NCBI Taxonomy" id="456999"/>
    <lineage>
        <taxon>Eukaryota</taxon>
        <taxon>Fungi</taxon>
        <taxon>Dikarya</taxon>
        <taxon>Basidiomycota</taxon>
        <taxon>Agaricomycotina</taxon>
        <taxon>Agaricomycetes</taxon>
        <taxon>Cantharellales</taxon>
        <taxon>Ceratobasidiaceae</taxon>
        <taxon>Rhizoctonia</taxon>
    </lineage>
</organism>